<gene>
    <name evidence="4" type="ORF">CTAYLR_005303</name>
</gene>
<dbReference type="InterPro" id="IPR023210">
    <property type="entry name" value="NADP_OxRdtase_dom"/>
</dbReference>
<sequence length="399" mass="43330">MSRRRLGIVVVVVAIVSRTCPARDSRAEANPVHLLRASDSSVVARTVVVITFKVSRTKIPPRSAPTPALSVVEAWRDVNGTRIPAMIYGTAYKRHGTADLVERALRAGFVGVDTATAEGKRYNDSGVGEALLRVFAATPRRDYYVQLKVHHVRPGYNEREKVAEGETALRVKRSVAHGLQNLNLEYVDALLLRGPSGEALRTGKLSAEDIEAWGAMGEIVKSGRAKHLGVCNFGPSLVEQLLALGGSRPVVLQARCHAATGWSRQMRDYCTRHGIVYQAPSLVTDNRAALQRGGAAHQIAFARRATVERVLVRFALQLGIVPVLGPSSQRHVRDDVDAFDLELTQKEVAAIERDALAKKIKADHHHVSSTTKKNKEMAASSRPKGADSNEGPASPFGTD</sequence>
<evidence type="ECO:0000313" key="5">
    <source>
        <dbReference type="Proteomes" id="UP001230188"/>
    </source>
</evidence>
<feature type="signal peptide" evidence="2">
    <location>
        <begin position="1"/>
        <end position="22"/>
    </location>
</feature>
<dbReference type="PROSITE" id="PS00062">
    <property type="entry name" value="ALDOKETO_REDUCTASE_2"/>
    <property type="match status" value="1"/>
</dbReference>
<dbReference type="PANTHER" id="PTHR43827:SF8">
    <property type="entry name" value="ALDO_KETO REDUCTASE FAMILY PROTEIN"/>
    <property type="match status" value="1"/>
</dbReference>
<dbReference type="InterPro" id="IPR020471">
    <property type="entry name" value="AKR"/>
</dbReference>
<protein>
    <recommendedName>
        <fullName evidence="3">NADP-dependent oxidoreductase domain-containing protein</fullName>
    </recommendedName>
</protein>
<accession>A0AAD7XLB6</accession>
<dbReference type="AlphaFoldDB" id="A0AAD7XLB6"/>
<keyword evidence="5" id="KW-1185">Reference proteome</keyword>
<evidence type="ECO:0000256" key="2">
    <source>
        <dbReference type="SAM" id="SignalP"/>
    </source>
</evidence>
<feature type="chain" id="PRO_5042096849" description="NADP-dependent oxidoreductase domain-containing protein" evidence="2">
    <location>
        <begin position="23"/>
        <end position="399"/>
    </location>
</feature>
<comment type="caution">
    <text evidence="4">The sequence shown here is derived from an EMBL/GenBank/DDBJ whole genome shotgun (WGS) entry which is preliminary data.</text>
</comment>
<dbReference type="PRINTS" id="PR00069">
    <property type="entry name" value="ALDKETRDTASE"/>
</dbReference>
<dbReference type="Proteomes" id="UP001230188">
    <property type="component" value="Unassembled WGS sequence"/>
</dbReference>
<reference evidence="4" key="1">
    <citation type="submission" date="2023-01" db="EMBL/GenBank/DDBJ databases">
        <title>Metagenome sequencing of chrysophaentin producing Chrysophaeum taylorii.</title>
        <authorList>
            <person name="Davison J."/>
            <person name="Bewley C."/>
        </authorList>
    </citation>
    <scope>NUCLEOTIDE SEQUENCE</scope>
    <source>
        <strain evidence="4">NIES-1699</strain>
    </source>
</reference>
<keyword evidence="2" id="KW-0732">Signal</keyword>
<evidence type="ECO:0000313" key="4">
    <source>
        <dbReference type="EMBL" id="KAJ8608895.1"/>
    </source>
</evidence>
<dbReference type="GO" id="GO:0016491">
    <property type="term" value="F:oxidoreductase activity"/>
    <property type="evidence" value="ECO:0007669"/>
    <property type="project" value="InterPro"/>
</dbReference>
<dbReference type="SUPFAM" id="SSF51430">
    <property type="entry name" value="NAD(P)-linked oxidoreductase"/>
    <property type="match status" value="1"/>
</dbReference>
<evidence type="ECO:0000259" key="3">
    <source>
        <dbReference type="Pfam" id="PF00248"/>
    </source>
</evidence>
<dbReference type="PANTHER" id="PTHR43827">
    <property type="entry name" value="2,5-DIKETO-D-GLUCONIC ACID REDUCTASE"/>
    <property type="match status" value="1"/>
</dbReference>
<dbReference type="InterPro" id="IPR036812">
    <property type="entry name" value="NAD(P)_OxRdtase_dom_sf"/>
</dbReference>
<dbReference type="Gene3D" id="3.20.20.100">
    <property type="entry name" value="NADP-dependent oxidoreductase domain"/>
    <property type="match status" value="1"/>
</dbReference>
<feature type="domain" description="NADP-dependent oxidoreductase" evidence="3">
    <location>
        <begin position="92"/>
        <end position="352"/>
    </location>
</feature>
<dbReference type="CDD" id="cd19071">
    <property type="entry name" value="AKR_AKR1-5-like"/>
    <property type="match status" value="1"/>
</dbReference>
<name>A0AAD7XLB6_9STRA</name>
<dbReference type="EMBL" id="JAQMWT010000157">
    <property type="protein sequence ID" value="KAJ8608895.1"/>
    <property type="molecule type" value="Genomic_DNA"/>
</dbReference>
<proteinExistence type="predicted"/>
<dbReference type="Pfam" id="PF00248">
    <property type="entry name" value="Aldo_ket_red"/>
    <property type="match status" value="1"/>
</dbReference>
<evidence type="ECO:0000256" key="1">
    <source>
        <dbReference type="SAM" id="MobiDB-lite"/>
    </source>
</evidence>
<dbReference type="InterPro" id="IPR018170">
    <property type="entry name" value="Aldo/ket_reductase_CS"/>
</dbReference>
<feature type="region of interest" description="Disordered" evidence="1">
    <location>
        <begin position="360"/>
        <end position="399"/>
    </location>
</feature>
<organism evidence="4 5">
    <name type="scientific">Chrysophaeum taylorii</name>
    <dbReference type="NCBI Taxonomy" id="2483200"/>
    <lineage>
        <taxon>Eukaryota</taxon>
        <taxon>Sar</taxon>
        <taxon>Stramenopiles</taxon>
        <taxon>Ochrophyta</taxon>
        <taxon>Pelagophyceae</taxon>
        <taxon>Pelagomonadales</taxon>
        <taxon>Pelagomonadaceae</taxon>
        <taxon>Chrysophaeum</taxon>
    </lineage>
</organism>